<proteinExistence type="predicted"/>
<keyword evidence="2" id="KW-1185">Reference proteome</keyword>
<evidence type="ECO:0000313" key="2">
    <source>
        <dbReference type="Proteomes" id="UP000886501"/>
    </source>
</evidence>
<organism evidence="1 2">
    <name type="scientific">Thelephora ganbajun</name>
    <name type="common">Ganba fungus</name>
    <dbReference type="NCBI Taxonomy" id="370292"/>
    <lineage>
        <taxon>Eukaryota</taxon>
        <taxon>Fungi</taxon>
        <taxon>Dikarya</taxon>
        <taxon>Basidiomycota</taxon>
        <taxon>Agaricomycotina</taxon>
        <taxon>Agaricomycetes</taxon>
        <taxon>Thelephorales</taxon>
        <taxon>Thelephoraceae</taxon>
        <taxon>Thelephora</taxon>
    </lineage>
</organism>
<reference evidence="1" key="2">
    <citation type="journal article" date="2020" name="Nat. Commun.">
        <title>Large-scale genome sequencing of mycorrhizal fungi provides insights into the early evolution of symbiotic traits.</title>
        <authorList>
            <person name="Miyauchi S."/>
            <person name="Kiss E."/>
            <person name="Kuo A."/>
            <person name="Drula E."/>
            <person name="Kohler A."/>
            <person name="Sanchez-Garcia M."/>
            <person name="Morin E."/>
            <person name="Andreopoulos B."/>
            <person name="Barry K.W."/>
            <person name="Bonito G."/>
            <person name="Buee M."/>
            <person name="Carver A."/>
            <person name="Chen C."/>
            <person name="Cichocki N."/>
            <person name="Clum A."/>
            <person name="Culley D."/>
            <person name="Crous P.W."/>
            <person name="Fauchery L."/>
            <person name="Girlanda M."/>
            <person name="Hayes R.D."/>
            <person name="Keri Z."/>
            <person name="LaButti K."/>
            <person name="Lipzen A."/>
            <person name="Lombard V."/>
            <person name="Magnuson J."/>
            <person name="Maillard F."/>
            <person name="Murat C."/>
            <person name="Nolan M."/>
            <person name="Ohm R.A."/>
            <person name="Pangilinan J."/>
            <person name="Pereira M.F."/>
            <person name="Perotto S."/>
            <person name="Peter M."/>
            <person name="Pfister S."/>
            <person name="Riley R."/>
            <person name="Sitrit Y."/>
            <person name="Stielow J.B."/>
            <person name="Szollosi G."/>
            <person name="Zifcakova L."/>
            <person name="Stursova M."/>
            <person name="Spatafora J.W."/>
            <person name="Tedersoo L."/>
            <person name="Vaario L.M."/>
            <person name="Yamada A."/>
            <person name="Yan M."/>
            <person name="Wang P."/>
            <person name="Xu J."/>
            <person name="Bruns T."/>
            <person name="Baldrian P."/>
            <person name="Vilgalys R."/>
            <person name="Dunand C."/>
            <person name="Henrissat B."/>
            <person name="Grigoriev I.V."/>
            <person name="Hibbett D."/>
            <person name="Nagy L.G."/>
            <person name="Martin F.M."/>
        </authorList>
    </citation>
    <scope>NUCLEOTIDE SEQUENCE</scope>
    <source>
        <strain evidence="1">P2</strain>
    </source>
</reference>
<reference evidence="1" key="1">
    <citation type="submission" date="2019-10" db="EMBL/GenBank/DDBJ databases">
        <authorList>
            <consortium name="DOE Joint Genome Institute"/>
            <person name="Kuo A."/>
            <person name="Miyauchi S."/>
            <person name="Kiss E."/>
            <person name="Drula E."/>
            <person name="Kohler A."/>
            <person name="Sanchez-Garcia M."/>
            <person name="Andreopoulos B."/>
            <person name="Barry K.W."/>
            <person name="Bonito G."/>
            <person name="Buee M."/>
            <person name="Carver A."/>
            <person name="Chen C."/>
            <person name="Cichocki N."/>
            <person name="Clum A."/>
            <person name="Culley D."/>
            <person name="Crous P.W."/>
            <person name="Fauchery L."/>
            <person name="Girlanda M."/>
            <person name="Hayes R."/>
            <person name="Keri Z."/>
            <person name="Labutti K."/>
            <person name="Lipzen A."/>
            <person name="Lombard V."/>
            <person name="Magnuson J."/>
            <person name="Maillard F."/>
            <person name="Morin E."/>
            <person name="Murat C."/>
            <person name="Nolan M."/>
            <person name="Ohm R."/>
            <person name="Pangilinan J."/>
            <person name="Pereira M."/>
            <person name="Perotto S."/>
            <person name="Peter M."/>
            <person name="Riley R."/>
            <person name="Sitrit Y."/>
            <person name="Stielow B."/>
            <person name="Szollosi G."/>
            <person name="Zifcakova L."/>
            <person name="Stursova M."/>
            <person name="Spatafora J.W."/>
            <person name="Tedersoo L."/>
            <person name="Vaario L.-M."/>
            <person name="Yamada A."/>
            <person name="Yan M."/>
            <person name="Wang P."/>
            <person name="Xu J."/>
            <person name="Bruns T."/>
            <person name="Baldrian P."/>
            <person name="Vilgalys R."/>
            <person name="Henrissat B."/>
            <person name="Grigoriev I.V."/>
            <person name="Hibbett D."/>
            <person name="Nagy L.G."/>
            <person name="Martin F.M."/>
        </authorList>
    </citation>
    <scope>NUCLEOTIDE SEQUENCE</scope>
    <source>
        <strain evidence="1">P2</strain>
    </source>
</reference>
<dbReference type="EMBL" id="MU118046">
    <property type="protein sequence ID" value="KAF9646890.1"/>
    <property type="molecule type" value="Genomic_DNA"/>
</dbReference>
<gene>
    <name evidence="1" type="ORF">BDM02DRAFT_2869642</name>
</gene>
<name>A0ACB6ZBW3_THEGA</name>
<accession>A0ACB6ZBW3</accession>
<comment type="caution">
    <text evidence="1">The sequence shown here is derived from an EMBL/GenBank/DDBJ whole genome shotgun (WGS) entry which is preliminary data.</text>
</comment>
<protein>
    <submittedName>
        <fullName evidence="1">Kinase-like protein</fullName>
    </submittedName>
</protein>
<sequence length="416" mass="46781">MQIPCGKLNLLITVDQPGRFKCPPLSDLEQEMEETPDTTEKRIAFIAQGNLDPERASQLLNKIFNAKDYLIVLRAYPAPQQYIDGLYKIFCNLPHGAPISQRCFRALRKAGGETGLLPTGYDFSFPLEKQDTLPRASGGFSDVWKAKGPTGAIFALKILHVTQRDNIRDIKKRFCKEVLIAKLVDNENVLAIEGVQMTDEPKFCIVSEWMEHGDMHTYLKGNESADRVELLLGVVRGLNYLHSIEVVHGDLKSSNVLIDSGGNPRLTDFGLSSVTRNDISANASTPNGGGTIRWRAPELFELSTKAKDEGKAKLARPTKKSDTYSLAMVVIEIFTGRHPFHPHRDEQVIVLLSKGSRPGRPDHQQFTPQMWSLTRKCWKKDPKKRPDIPKVLENLEPGAERANRKNLWTLWNPFSS</sequence>
<evidence type="ECO:0000313" key="1">
    <source>
        <dbReference type="EMBL" id="KAF9646890.1"/>
    </source>
</evidence>
<dbReference type="Proteomes" id="UP000886501">
    <property type="component" value="Unassembled WGS sequence"/>
</dbReference>